<dbReference type="EMBL" id="JABFAE010406528">
    <property type="protein sequence ID" value="MBA0844843.1"/>
    <property type="molecule type" value="Genomic_DNA"/>
</dbReference>
<sequence length="58" mass="6664">MTNVVKVNFDRVFNKQYHSSVSGIIFRDNEEYILAACTYPNNFVSDPTTVEARAYVQT</sequence>
<dbReference type="AlphaFoldDB" id="A0A7J9KEJ0"/>
<evidence type="ECO:0000313" key="1">
    <source>
        <dbReference type="EMBL" id="MBA0844843.1"/>
    </source>
</evidence>
<organism evidence="1 2">
    <name type="scientific">Gossypium armourianum</name>
    <dbReference type="NCBI Taxonomy" id="34283"/>
    <lineage>
        <taxon>Eukaryota</taxon>
        <taxon>Viridiplantae</taxon>
        <taxon>Streptophyta</taxon>
        <taxon>Embryophyta</taxon>
        <taxon>Tracheophyta</taxon>
        <taxon>Spermatophyta</taxon>
        <taxon>Magnoliopsida</taxon>
        <taxon>eudicotyledons</taxon>
        <taxon>Gunneridae</taxon>
        <taxon>Pentapetalae</taxon>
        <taxon>rosids</taxon>
        <taxon>malvids</taxon>
        <taxon>Malvales</taxon>
        <taxon>Malvaceae</taxon>
        <taxon>Malvoideae</taxon>
        <taxon>Gossypium</taxon>
    </lineage>
</organism>
<feature type="non-terminal residue" evidence="1">
    <location>
        <position position="58"/>
    </location>
</feature>
<accession>A0A7J9KEJ0</accession>
<name>A0A7J9KEJ0_9ROSI</name>
<protein>
    <submittedName>
        <fullName evidence="1">Uncharacterized protein</fullName>
    </submittedName>
</protein>
<evidence type="ECO:0000313" key="2">
    <source>
        <dbReference type="Proteomes" id="UP000593575"/>
    </source>
</evidence>
<gene>
    <name evidence="1" type="ORF">Goarm_023226</name>
</gene>
<keyword evidence="2" id="KW-1185">Reference proteome</keyword>
<proteinExistence type="predicted"/>
<dbReference type="Proteomes" id="UP000593575">
    <property type="component" value="Unassembled WGS sequence"/>
</dbReference>
<comment type="caution">
    <text evidence="1">The sequence shown here is derived from an EMBL/GenBank/DDBJ whole genome shotgun (WGS) entry which is preliminary data.</text>
</comment>
<reference evidence="1 2" key="1">
    <citation type="journal article" date="2019" name="Genome Biol. Evol.">
        <title>Insights into the evolution of the New World diploid cottons (Gossypium, subgenus Houzingenia) based on genome sequencing.</title>
        <authorList>
            <person name="Grover C.E."/>
            <person name="Arick M.A. 2nd"/>
            <person name="Thrash A."/>
            <person name="Conover J.L."/>
            <person name="Sanders W.S."/>
            <person name="Peterson D.G."/>
            <person name="Frelichowski J.E."/>
            <person name="Scheffler J.A."/>
            <person name="Scheffler B.E."/>
            <person name="Wendel J.F."/>
        </authorList>
    </citation>
    <scope>NUCLEOTIDE SEQUENCE [LARGE SCALE GENOMIC DNA]</scope>
    <source>
        <strain evidence="1">6</strain>
        <tissue evidence="1">Leaf</tissue>
    </source>
</reference>